<proteinExistence type="predicted"/>
<comment type="caution">
    <text evidence="2">The sequence shown here is derived from an EMBL/GenBank/DDBJ whole genome shotgun (WGS) entry which is preliminary data.</text>
</comment>
<evidence type="ECO:0008006" key="4">
    <source>
        <dbReference type="Google" id="ProtNLM"/>
    </source>
</evidence>
<dbReference type="Proteomes" id="UP000605992">
    <property type="component" value="Unassembled WGS sequence"/>
</dbReference>
<gene>
    <name evidence="2" type="ORF">Pth03_64480</name>
</gene>
<evidence type="ECO:0000313" key="3">
    <source>
        <dbReference type="Proteomes" id="UP000605992"/>
    </source>
</evidence>
<evidence type="ECO:0000313" key="2">
    <source>
        <dbReference type="EMBL" id="GII58059.1"/>
    </source>
</evidence>
<sequence>MTAVDPGRPIDQARRLAENGDLGEAAAIFAELAADAEGPDQADAAVGLSVVAERMAADLLDDGQPEQAADVLLEALSVTAVADAARLRILLGIAHLDMACGQFANAVEEGRWEDGEAETGALAIELLARTLPLRGRDADAETVWRYGLDHPDEVVAEQVRLRMGRDVRPAAGSDTPGVDGAVSENGG</sequence>
<reference evidence="2" key="1">
    <citation type="submission" date="2021-01" db="EMBL/GenBank/DDBJ databases">
        <title>Whole genome shotgun sequence of Planotetraspora thailandica NBRC 104271.</title>
        <authorList>
            <person name="Komaki H."/>
            <person name="Tamura T."/>
        </authorList>
    </citation>
    <scope>NUCLEOTIDE SEQUENCE</scope>
    <source>
        <strain evidence="2">NBRC 104271</strain>
    </source>
</reference>
<organism evidence="2 3">
    <name type="scientific">Planotetraspora thailandica</name>
    <dbReference type="NCBI Taxonomy" id="487172"/>
    <lineage>
        <taxon>Bacteria</taxon>
        <taxon>Bacillati</taxon>
        <taxon>Actinomycetota</taxon>
        <taxon>Actinomycetes</taxon>
        <taxon>Streptosporangiales</taxon>
        <taxon>Streptosporangiaceae</taxon>
        <taxon>Planotetraspora</taxon>
    </lineage>
</organism>
<dbReference type="RefSeq" id="WP_203948166.1">
    <property type="nucleotide sequence ID" value="NZ_BOOR01000059.1"/>
</dbReference>
<feature type="region of interest" description="Disordered" evidence="1">
    <location>
        <begin position="166"/>
        <end position="187"/>
    </location>
</feature>
<accession>A0A8J3XZJ6</accession>
<evidence type="ECO:0000256" key="1">
    <source>
        <dbReference type="SAM" id="MobiDB-lite"/>
    </source>
</evidence>
<keyword evidence="3" id="KW-1185">Reference proteome</keyword>
<dbReference type="EMBL" id="BOOR01000059">
    <property type="protein sequence ID" value="GII58059.1"/>
    <property type="molecule type" value="Genomic_DNA"/>
</dbReference>
<dbReference type="AlphaFoldDB" id="A0A8J3XZJ6"/>
<name>A0A8J3XZJ6_9ACTN</name>
<protein>
    <recommendedName>
        <fullName evidence="4">Tetratricopeptide repeat protein</fullName>
    </recommendedName>
</protein>